<dbReference type="Gene3D" id="1.20.120.520">
    <property type="entry name" value="nmb1532 protein domain like"/>
    <property type="match status" value="1"/>
</dbReference>
<accession>A0A4Z0BC90</accession>
<reference evidence="2 3" key="1">
    <citation type="submission" date="2019-03" db="EMBL/GenBank/DDBJ databases">
        <title>Ramlibacter rhizophilus CCTCC AB2015357, whole genome shotgun sequence.</title>
        <authorList>
            <person name="Zhang X."/>
            <person name="Feng G."/>
            <person name="Zhu H."/>
        </authorList>
    </citation>
    <scope>NUCLEOTIDE SEQUENCE [LARGE SCALE GENOMIC DNA]</scope>
    <source>
        <strain evidence="2 3">CCTCC AB2015357</strain>
    </source>
</reference>
<dbReference type="EMBL" id="SMLL01000008">
    <property type="protein sequence ID" value="TFY96856.1"/>
    <property type="molecule type" value="Genomic_DNA"/>
</dbReference>
<evidence type="ECO:0000313" key="3">
    <source>
        <dbReference type="Proteomes" id="UP000297564"/>
    </source>
</evidence>
<dbReference type="InterPro" id="IPR012312">
    <property type="entry name" value="Hemerythrin-like"/>
</dbReference>
<dbReference type="AlphaFoldDB" id="A0A4Z0BC90"/>
<name>A0A4Z0BC90_9BURK</name>
<dbReference type="RefSeq" id="WP_135286867.1">
    <property type="nucleotide sequence ID" value="NZ_SMLL01000008.1"/>
</dbReference>
<keyword evidence="3" id="KW-1185">Reference proteome</keyword>
<organism evidence="2 3">
    <name type="scientific">Ramlibacter rhizophilus</name>
    <dbReference type="NCBI Taxonomy" id="1781167"/>
    <lineage>
        <taxon>Bacteria</taxon>
        <taxon>Pseudomonadati</taxon>
        <taxon>Pseudomonadota</taxon>
        <taxon>Betaproteobacteria</taxon>
        <taxon>Burkholderiales</taxon>
        <taxon>Comamonadaceae</taxon>
        <taxon>Ramlibacter</taxon>
    </lineage>
</organism>
<dbReference type="Pfam" id="PF01814">
    <property type="entry name" value="Hemerythrin"/>
    <property type="match status" value="1"/>
</dbReference>
<proteinExistence type="predicted"/>
<comment type="caution">
    <text evidence="2">The sequence shown here is derived from an EMBL/GenBank/DDBJ whole genome shotgun (WGS) entry which is preliminary data.</text>
</comment>
<sequence length="166" mass="18914">MIDVQDDPIDQMEQDHEQMRLLARQWRALGGSPGSAPQRKVLAEQLCTQFTIHARLEEELLDPLSREALGPQALPADTDALRLRARDLIARLLQMRADDPLHDMRVERLCDTIEQHIASQQAGLFPRLRRCGADLALLGRRLRERRRELEAVSEALREEVLVSALA</sequence>
<gene>
    <name evidence="2" type="ORF">EZ242_19475</name>
</gene>
<evidence type="ECO:0000259" key="1">
    <source>
        <dbReference type="Pfam" id="PF01814"/>
    </source>
</evidence>
<feature type="domain" description="Hemerythrin-like" evidence="1">
    <location>
        <begin position="7"/>
        <end position="128"/>
    </location>
</feature>
<protein>
    <submittedName>
        <fullName evidence="2">Hemerythrin domain-containing protein</fullName>
    </submittedName>
</protein>
<evidence type="ECO:0000313" key="2">
    <source>
        <dbReference type="EMBL" id="TFY96856.1"/>
    </source>
</evidence>
<dbReference type="Proteomes" id="UP000297564">
    <property type="component" value="Unassembled WGS sequence"/>
</dbReference>